<name>A0A323V2P7_9ACTN</name>
<evidence type="ECO:0000313" key="2">
    <source>
        <dbReference type="Proteomes" id="UP000247602"/>
    </source>
</evidence>
<proteinExistence type="predicted"/>
<keyword evidence="2" id="KW-1185">Reference proteome</keyword>
<organism evidence="1 2">
    <name type="scientific">Modestobacter versicolor</name>
    <dbReference type="NCBI Taxonomy" id="429133"/>
    <lineage>
        <taxon>Bacteria</taxon>
        <taxon>Bacillati</taxon>
        <taxon>Actinomycetota</taxon>
        <taxon>Actinomycetes</taxon>
        <taxon>Geodermatophilales</taxon>
        <taxon>Geodermatophilaceae</taxon>
        <taxon>Modestobacter</taxon>
    </lineage>
</organism>
<accession>A0A323V2P7</accession>
<comment type="caution">
    <text evidence="1">The sequence shown here is derived from an EMBL/GenBank/DDBJ whole genome shotgun (WGS) entry which is preliminary data.</text>
</comment>
<dbReference type="RefSeq" id="WP_146251753.1">
    <property type="nucleotide sequence ID" value="NZ_QKNV01000437.1"/>
</dbReference>
<dbReference type="EMBL" id="QKNV01000437">
    <property type="protein sequence ID" value="PZA19099.1"/>
    <property type="molecule type" value="Genomic_DNA"/>
</dbReference>
<dbReference type="AlphaFoldDB" id="A0A323V2P7"/>
<sequence>MVRLDPERLAAARRVATTAVGSPGLQRLTDLAAALLGMPSAGVAVVGEVQTMAGGTGPHVRPL</sequence>
<gene>
    <name evidence="1" type="ORF">DMO24_22550</name>
</gene>
<protein>
    <submittedName>
        <fullName evidence="1">Uncharacterized protein</fullName>
    </submittedName>
</protein>
<feature type="non-terminal residue" evidence="1">
    <location>
        <position position="63"/>
    </location>
</feature>
<evidence type="ECO:0000313" key="1">
    <source>
        <dbReference type="EMBL" id="PZA19099.1"/>
    </source>
</evidence>
<dbReference type="Proteomes" id="UP000247602">
    <property type="component" value="Unassembled WGS sequence"/>
</dbReference>
<reference evidence="1 2" key="1">
    <citation type="submission" date="2018-06" db="EMBL/GenBank/DDBJ databases">
        <title>Draft genome sequence of Modestobacter versicolor CP153-2.</title>
        <authorList>
            <person name="Gundlapally S.R."/>
        </authorList>
    </citation>
    <scope>NUCLEOTIDE SEQUENCE [LARGE SCALE GENOMIC DNA]</scope>
    <source>
        <strain evidence="1 2">CP153-2</strain>
    </source>
</reference>